<comment type="similarity">
    <text evidence="5">Belongs to the cysteine synthase/cystathionine beta-synthase family.</text>
</comment>
<dbReference type="PANTHER" id="PTHR10890:SF3">
    <property type="entry name" value="CYSTEINE--TRNA LIGASE, CYTOPLASMIC"/>
    <property type="match status" value="1"/>
</dbReference>
<dbReference type="HAMAP" id="MF_00041">
    <property type="entry name" value="Cys_tRNA_synth"/>
    <property type="match status" value="1"/>
</dbReference>
<feature type="binding site" evidence="20">
    <location>
        <position position="517"/>
    </location>
    <ligand>
        <name>Zn(2+)</name>
        <dbReference type="ChEBI" id="CHEBI:29105"/>
    </ligand>
</feature>
<evidence type="ECO:0000256" key="18">
    <source>
        <dbReference type="ARBA" id="ARBA00023192"/>
    </source>
</evidence>
<dbReference type="InterPro" id="IPR005856">
    <property type="entry name" value="Cys_synth"/>
</dbReference>
<reference evidence="24" key="1">
    <citation type="journal article" date="2011" name="Environ. Microbiol.">
        <title>Genomic insights into the metabolic potential of the polycyclic aromatic hydrocarbon degrading sulfate-reducing Deltaproteobacterium N47.</title>
        <authorList>
            <person name="Bergmann F."/>
            <person name="Selesi D."/>
            <person name="Weinmaier T."/>
            <person name="Tischler P."/>
            <person name="Rattei T."/>
            <person name="Meckenstock R.U."/>
        </authorList>
    </citation>
    <scope>NUCLEOTIDE SEQUENCE</scope>
</reference>
<evidence type="ECO:0000256" key="15">
    <source>
        <dbReference type="ARBA" id="ARBA00022898"/>
    </source>
</evidence>
<dbReference type="PRINTS" id="PR00983">
    <property type="entry name" value="TRNASYNTHCYS"/>
</dbReference>
<name>E1YCQ4_9BACT</name>
<evidence type="ECO:0000313" key="24">
    <source>
        <dbReference type="EMBL" id="CBX28348.1"/>
    </source>
</evidence>
<evidence type="ECO:0000256" key="20">
    <source>
        <dbReference type="HAMAP-Rule" id="MF_00041"/>
    </source>
</evidence>
<dbReference type="InterPro" id="IPR024909">
    <property type="entry name" value="Cys-tRNA/MSH_ligase"/>
</dbReference>
<dbReference type="GO" id="GO:0004817">
    <property type="term" value="F:cysteine-tRNA ligase activity"/>
    <property type="evidence" value="ECO:0007669"/>
    <property type="project" value="UniProtKB-UniRule"/>
</dbReference>
<dbReference type="GO" id="GO:0005829">
    <property type="term" value="C:cytosol"/>
    <property type="evidence" value="ECO:0007669"/>
    <property type="project" value="TreeGrafter"/>
</dbReference>
<dbReference type="GO" id="GO:0030170">
    <property type="term" value="F:pyridoxal phosphate binding"/>
    <property type="evidence" value="ECO:0007669"/>
    <property type="project" value="InterPro"/>
</dbReference>
<dbReference type="AlphaFoldDB" id="E1YCQ4"/>
<dbReference type="GO" id="GO:0008270">
    <property type="term" value="F:zinc ion binding"/>
    <property type="evidence" value="ECO:0007669"/>
    <property type="project" value="UniProtKB-UniRule"/>
</dbReference>
<dbReference type="InterPro" id="IPR009080">
    <property type="entry name" value="tRNAsynth_Ia_anticodon-bd"/>
</dbReference>
<dbReference type="InterPro" id="IPR032678">
    <property type="entry name" value="tRNA-synt_1_cat_dom"/>
</dbReference>
<evidence type="ECO:0000256" key="1">
    <source>
        <dbReference type="ARBA" id="ARBA00001933"/>
    </source>
</evidence>
<dbReference type="InterPro" id="IPR000634">
    <property type="entry name" value="Ser/Thr_deHydtase_PyrdxlP-BS"/>
</dbReference>
<evidence type="ECO:0000256" key="22">
    <source>
        <dbReference type="PIRSR" id="PIRSR605856-51"/>
    </source>
</evidence>
<evidence type="ECO:0000259" key="23">
    <source>
        <dbReference type="SMART" id="SM00840"/>
    </source>
</evidence>
<evidence type="ECO:0000256" key="17">
    <source>
        <dbReference type="ARBA" id="ARBA00023146"/>
    </source>
</evidence>
<keyword evidence="12 20" id="KW-0547">Nucleotide-binding</keyword>
<comment type="cofactor">
    <cofactor evidence="1 21">
        <name>pyridoxal 5'-phosphate</name>
        <dbReference type="ChEBI" id="CHEBI:597326"/>
    </cofactor>
</comment>
<accession>E1YCQ4</accession>
<keyword evidence="14 20" id="KW-0067">ATP-binding</keyword>
<dbReference type="SUPFAM" id="SSF53686">
    <property type="entry name" value="Tryptophan synthase beta subunit-like PLP-dependent enzymes"/>
    <property type="match status" value="1"/>
</dbReference>
<dbReference type="FunFam" id="3.40.50.1100:FF:000006">
    <property type="entry name" value="Cysteine synthase"/>
    <property type="match status" value="1"/>
</dbReference>
<dbReference type="InterPro" id="IPR001926">
    <property type="entry name" value="TrpB-like_PALP"/>
</dbReference>
<keyword evidence="13 20" id="KW-0862">Zinc</keyword>
<proteinExistence type="inferred from homology"/>
<dbReference type="CDD" id="cd01561">
    <property type="entry name" value="CBS_like"/>
    <property type="match status" value="1"/>
</dbReference>
<feature type="binding site" evidence="20">
    <location>
        <position position="542"/>
    </location>
    <ligand>
        <name>Zn(2+)</name>
        <dbReference type="ChEBI" id="CHEBI:29105"/>
    </ligand>
</feature>
<feature type="modified residue" description="N6-(pyridoxal phosphate)lysine" evidence="22">
    <location>
        <position position="45"/>
    </location>
</feature>
<comment type="cofactor">
    <cofactor evidence="20">
        <name>Zn(2+)</name>
        <dbReference type="ChEBI" id="CHEBI:29105"/>
    </cofactor>
    <text evidence="20">Binds 1 zinc ion per subunit.</text>
</comment>
<dbReference type="GO" id="GO:0006535">
    <property type="term" value="P:cysteine biosynthetic process from serine"/>
    <property type="evidence" value="ECO:0007669"/>
    <property type="project" value="InterPro"/>
</dbReference>
<comment type="similarity">
    <text evidence="4 20">Belongs to the class-I aminoacyl-tRNA synthetase family.</text>
</comment>
<evidence type="ECO:0000256" key="16">
    <source>
        <dbReference type="ARBA" id="ARBA00022917"/>
    </source>
</evidence>
<organism evidence="24">
    <name type="scientific">uncultured Desulfobacterium sp</name>
    <dbReference type="NCBI Taxonomy" id="201089"/>
    <lineage>
        <taxon>Bacteria</taxon>
        <taxon>Pseudomonadati</taxon>
        <taxon>Thermodesulfobacteriota</taxon>
        <taxon>Desulfobacteria</taxon>
        <taxon>Desulfobacterales</taxon>
        <taxon>Desulfobacteriaceae</taxon>
        <taxon>Desulfobacterium</taxon>
        <taxon>environmental samples</taxon>
    </lineage>
</organism>
<evidence type="ECO:0000256" key="10">
    <source>
        <dbReference type="ARBA" id="ARBA00022679"/>
    </source>
</evidence>
<dbReference type="GO" id="GO:0004124">
    <property type="term" value="F:cysteine synthase activity"/>
    <property type="evidence" value="ECO:0007669"/>
    <property type="project" value="UniProtKB-EC"/>
</dbReference>
<evidence type="ECO:0000256" key="7">
    <source>
        <dbReference type="ARBA" id="ARBA00022490"/>
    </source>
</evidence>
<evidence type="ECO:0000256" key="2">
    <source>
        <dbReference type="ARBA" id="ARBA00004496"/>
    </source>
</evidence>
<dbReference type="CDD" id="cd00672">
    <property type="entry name" value="CysRS_core"/>
    <property type="match status" value="1"/>
</dbReference>
<dbReference type="NCBIfam" id="TIGR01136">
    <property type="entry name" value="cysKM"/>
    <property type="match status" value="1"/>
</dbReference>
<evidence type="ECO:0000256" key="5">
    <source>
        <dbReference type="ARBA" id="ARBA00007103"/>
    </source>
</evidence>
<dbReference type="PROSITE" id="PS00901">
    <property type="entry name" value="CYS_SYNTHASE"/>
    <property type="match status" value="1"/>
</dbReference>
<keyword evidence="18" id="KW-0198">Cysteine biosynthesis</keyword>
<dbReference type="InterPro" id="IPR001216">
    <property type="entry name" value="P-phosphate_BS"/>
</dbReference>
<evidence type="ECO:0000256" key="3">
    <source>
        <dbReference type="ARBA" id="ARBA00004962"/>
    </source>
</evidence>
<feature type="binding site" evidence="20">
    <location>
        <position position="332"/>
    </location>
    <ligand>
        <name>Zn(2+)</name>
        <dbReference type="ChEBI" id="CHEBI:29105"/>
    </ligand>
</feature>
<sequence>MILMSYSILDTIGGTPLVEIKNLNPNPNVRILAKLEYLNPGGSIKDRAALFMIEEGEKSGELTRDKTVIEATSGNTGIGLALICSVKGYKLLLTMSEAASIERQKILKARGADILLTPGHLGTDGAIEEVYRICRENPGAYFMTDQFNNDANWKAHYYTTAEEIWNQTEGKVTAVVATLGTTGTVMGISRRLKEYNPDIKIIAVEPYLGHKIQGLKNMKEAYRPEIYEKKRIDKIVNIDDEEAFEAARRLAKEEGLFVGMSSGAAMVIAQRQASEMDQGIIVVIFPDSGERYLSTSLFTVKEKINLMLFNTITRSKEPFEPIHPGKASVYSCGPTVHDRMHPGECRRFVFSDLLCRYLEFRGYSVKHIMNITDLDDKTINGSEKAGLELSEFTEKYINLFKEDLNLLGIKPAENYPKASEHIEDMVLLAEKLVKKGYAYEKLRSLYFDISRFSDYGKLSGIDINKIRIGATVDLDEYEKDNPRDFTLMKRAKLSELRRGIYTATDWGNVRPSWHIQCAAMAMKYLGESFDIHTSSRELIFPHHENEIAISKALTGKALAKFWMHCDRVLVDGKKLDEIKGRLCVSDLINMGYSGREIRYWLISTHYRKPIVFSNKRLEDARKSLKRLDTCVHALLDIKAGEPYPEIDQLLYDIKNGFIGAMDDDLNISAALSSIFRIVRKINVLSRDKKIDPAGAKKILDAFKDIDSVLNVFDFGNCYFDPEVKRLLEERDRARTEKNWGAADDIRKKLESMGVAIRDRKT</sequence>
<dbReference type="SUPFAM" id="SSF52374">
    <property type="entry name" value="Nucleotidylyl transferase"/>
    <property type="match status" value="1"/>
</dbReference>
<evidence type="ECO:0000256" key="21">
    <source>
        <dbReference type="PIRSR" id="PIRSR605856-50"/>
    </source>
</evidence>
<comment type="catalytic activity">
    <reaction evidence="20">
        <text>tRNA(Cys) + L-cysteine + ATP = L-cysteinyl-tRNA(Cys) + AMP + diphosphate</text>
        <dbReference type="Rhea" id="RHEA:17773"/>
        <dbReference type="Rhea" id="RHEA-COMP:9661"/>
        <dbReference type="Rhea" id="RHEA-COMP:9679"/>
        <dbReference type="ChEBI" id="CHEBI:30616"/>
        <dbReference type="ChEBI" id="CHEBI:33019"/>
        <dbReference type="ChEBI" id="CHEBI:35235"/>
        <dbReference type="ChEBI" id="CHEBI:78442"/>
        <dbReference type="ChEBI" id="CHEBI:78517"/>
        <dbReference type="ChEBI" id="CHEBI:456215"/>
        <dbReference type="EC" id="6.1.1.16"/>
    </reaction>
</comment>
<protein>
    <recommendedName>
        <fullName evidence="20">Cysteine--tRNA ligase</fullName>
        <ecNumber evidence="20">6.1.1.16</ecNumber>
    </recommendedName>
    <alternativeName>
        <fullName evidence="20">Cysteinyl-tRNA synthetase</fullName>
        <shortName evidence="20">CysRS</shortName>
    </alternativeName>
</protein>
<dbReference type="Pfam" id="PF00291">
    <property type="entry name" value="PALP"/>
    <property type="match status" value="1"/>
</dbReference>
<dbReference type="PANTHER" id="PTHR10890">
    <property type="entry name" value="CYSTEINYL-TRNA SYNTHETASE"/>
    <property type="match status" value="1"/>
</dbReference>
<evidence type="ECO:0000256" key="6">
    <source>
        <dbReference type="ARBA" id="ARBA00011245"/>
    </source>
</evidence>
<evidence type="ECO:0000256" key="4">
    <source>
        <dbReference type="ARBA" id="ARBA00005594"/>
    </source>
</evidence>
<evidence type="ECO:0000256" key="11">
    <source>
        <dbReference type="ARBA" id="ARBA00022723"/>
    </source>
</evidence>
<keyword evidence="8 20" id="KW-0436">Ligase</keyword>
<dbReference type="SMART" id="SM00840">
    <property type="entry name" value="DALR_2"/>
    <property type="match status" value="1"/>
</dbReference>
<keyword evidence="17 20" id="KW-0030">Aminoacyl-tRNA synthetase</keyword>
<feature type="binding site" evidence="21">
    <location>
        <begin position="180"/>
        <end position="184"/>
    </location>
    <ligand>
        <name>pyridoxal 5'-phosphate</name>
        <dbReference type="ChEBI" id="CHEBI:597326"/>
    </ligand>
</feature>
<evidence type="ECO:0000256" key="13">
    <source>
        <dbReference type="ARBA" id="ARBA00022833"/>
    </source>
</evidence>
<evidence type="ECO:0000256" key="14">
    <source>
        <dbReference type="ARBA" id="ARBA00022840"/>
    </source>
</evidence>
<keyword evidence="16 20" id="KW-0648">Protein biosynthesis</keyword>
<comment type="caution">
    <text evidence="20">Lacks conserved residue(s) required for the propagation of feature annotation.</text>
</comment>
<comment type="subcellular location">
    <subcellularLocation>
        <location evidence="2 20">Cytoplasm</location>
    </subcellularLocation>
</comment>
<comment type="subunit">
    <text evidence="6 20">Monomer.</text>
</comment>
<dbReference type="GO" id="GO:0006423">
    <property type="term" value="P:cysteinyl-tRNA aminoacylation"/>
    <property type="evidence" value="ECO:0007669"/>
    <property type="project" value="UniProtKB-UniRule"/>
</dbReference>
<keyword evidence="11 20" id="KW-0479">Metal-binding</keyword>
<dbReference type="Gene3D" id="3.40.50.620">
    <property type="entry name" value="HUPs"/>
    <property type="match status" value="1"/>
</dbReference>
<evidence type="ECO:0000256" key="9">
    <source>
        <dbReference type="ARBA" id="ARBA00022605"/>
    </source>
</evidence>
<gene>
    <name evidence="20" type="primary">cysS</name>
    <name evidence="24" type="ORF">N47_G36720</name>
</gene>
<dbReference type="EC" id="6.1.1.16" evidence="20"/>
<evidence type="ECO:0000256" key="12">
    <source>
        <dbReference type="ARBA" id="ARBA00022741"/>
    </source>
</evidence>
<dbReference type="UniPathway" id="UPA00136">
    <property type="reaction ID" value="UER00200"/>
</dbReference>
<dbReference type="GO" id="GO:0005524">
    <property type="term" value="F:ATP binding"/>
    <property type="evidence" value="ECO:0007669"/>
    <property type="project" value="UniProtKB-UniRule"/>
</dbReference>
<dbReference type="Pfam" id="PF23493">
    <property type="entry name" value="CysS_C"/>
    <property type="match status" value="1"/>
</dbReference>
<feature type="domain" description="Cysteinyl-tRNA synthetase class Ia DALR" evidence="23">
    <location>
        <begin position="656"/>
        <end position="719"/>
    </location>
</feature>
<comment type="catalytic activity">
    <reaction evidence="19">
        <text>O-acetyl-L-serine + hydrogen sulfide = L-cysteine + acetate</text>
        <dbReference type="Rhea" id="RHEA:14829"/>
        <dbReference type="ChEBI" id="CHEBI:29919"/>
        <dbReference type="ChEBI" id="CHEBI:30089"/>
        <dbReference type="ChEBI" id="CHEBI:35235"/>
        <dbReference type="ChEBI" id="CHEBI:58340"/>
        <dbReference type="EC" id="2.5.1.47"/>
    </reaction>
</comment>
<evidence type="ECO:0000256" key="19">
    <source>
        <dbReference type="ARBA" id="ARBA00047931"/>
    </source>
</evidence>
<feature type="binding site" evidence="21">
    <location>
        <position position="261"/>
    </location>
    <ligand>
        <name>pyridoxal 5'-phosphate</name>
        <dbReference type="ChEBI" id="CHEBI:597326"/>
    </ligand>
</feature>
<keyword evidence="10" id="KW-0808">Transferase</keyword>
<dbReference type="Gene3D" id="1.20.120.1910">
    <property type="entry name" value="Cysteine-tRNA ligase, C-terminal anti-codon recognition domain"/>
    <property type="match status" value="1"/>
</dbReference>
<dbReference type="InterPro" id="IPR036052">
    <property type="entry name" value="TrpB-like_PALP_sf"/>
</dbReference>
<evidence type="ECO:0000256" key="8">
    <source>
        <dbReference type="ARBA" id="ARBA00022598"/>
    </source>
</evidence>
<dbReference type="EMBL" id="FR695868">
    <property type="protein sequence ID" value="CBX28348.1"/>
    <property type="molecule type" value="Genomic_DNA"/>
</dbReference>
<dbReference type="Pfam" id="PF09190">
    <property type="entry name" value="DALR_2"/>
    <property type="match status" value="1"/>
</dbReference>
<dbReference type="PROSITE" id="PS00165">
    <property type="entry name" value="DEHYDRATASE_SER_THR"/>
    <property type="match status" value="1"/>
</dbReference>
<keyword evidence="15 21" id="KW-0663">Pyridoxal phosphate</keyword>
<dbReference type="InterPro" id="IPR015803">
    <property type="entry name" value="Cys-tRNA-ligase"/>
</dbReference>
<dbReference type="InterPro" id="IPR015273">
    <property type="entry name" value="Cys-tRNA-synt_Ia_DALR"/>
</dbReference>
<dbReference type="InterPro" id="IPR014729">
    <property type="entry name" value="Rossmann-like_a/b/a_fold"/>
</dbReference>
<keyword evidence="9" id="KW-0028">Amino-acid biosynthesis</keyword>
<dbReference type="Pfam" id="PF01406">
    <property type="entry name" value="tRNA-synt_1e"/>
    <property type="match status" value="1"/>
</dbReference>
<comment type="pathway">
    <text evidence="3">Amino-acid biosynthesis; L-cysteine biosynthesis; L-cysteine from L-serine: step 2/2.</text>
</comment>
<dbReference type="InterPro" id="IPR056411">
    <property type="entry name" value="CysS_C"/>
</dbReference>
<feature type="binding site" evidence="20">
    <location>
        <position position="546"/>
    </location>
    <ligand>
        <name>Zn(2+)</name>
        <dbReference type="ChEBI" id="CHEBI:29105"/>
    </ligand>
</feature>
<dbReference type="Gene3D" id="3.40.50.1100">
    <property type="match status" value="2"/>
</dbReference>
<dbReference type="SUPFAM" id="SSF47323">
    <property type="entry name" value="Anticodon-binding domain of a subclass of class I aminoacyl-tRNA synthetases"/>
    <property type="match status" value="1"/>
</dbReference>
<dbReference type="NCBIfam" id="TIGR00435">
    <property type="entry name" value="cysS"/>
    <property type="match status" value="1"/>
</dbReference>
<keyword evidence="7 20" id="KW-0963">Cytoplasm</keyword>
<feature type="binding site" evidence="21">
    <location>
        <position position="75"/>
    </location>
    <ligand>
        <name>pyridoxal 5'-phosphate</name>
        <dbReference type="ChEBI" id="CHEBI:597326"/>
    </ligand>
</feature>